<proteinExistence type="predicted"/>
<keyword evidence="2" id="KW-1185">Reference proteome</keyword>
<dbReference type="AlphaFoldDB" id="C6MAP0"/>
<reference evidence="1" key="1">
    <citation type="submission" date="2009-07" db="EMBL/GenBank/DDBJ databases">
        <authorList>
            <person name="Weinstock G."/>
            <person name="Sodergren E."/>
            <person name="Clifton S."/>
            <person name="Fulton L."/>
            <person name="Fulton B."/>
            <person name="Courtney L."/>
            <person name="Fronick C."/>
            <person name="Harrison M."/>
            <person name="Strong C."/>
            <person name="Farmer C."/>
            <person name="Delahaunty K."/>
            <person name="Markovic C."/>
            <person name="Hall O."/>
            <person name="Minx P."/>
            <person name="Tomlinson C."/>
            <person name="Mitreva M."/>
            <person name="Nelson J."/>
            <person name="Hou S."/>
            <person name="Wollam A."/>
            <person name="Pepin K.H."/>
            <person name="Johnson M."/>
            <person name="Bhonagiri V."/>
            <person name="Nash W.E."/>
            <person name="Warren W."/>
            <person name="Chinwalla A."/>
            <person name="Mardis E.R."/>
            <person name="Wilson R.K."/>
        </authorList>
    </citation>
    <scope>NUCLEOTIDE SEQUENCE [LARGE SCALE GENOMIC DNA]</scope>
    <source>
        <strain evidence="1">ATCC 29256</strain>
    </source>
</reference>
<dbReference type="EMBL" id="ACKO02000043">
    <property type="protein sequence ID" value="EET42625.1"/>
    <property type="molecule type" value="Genomic_DNA"/>
</dbReference>
<dbReference type="Proteomes" id="UP000005365">
    <property type="component" value="Unassembled WGS sequence"/>
</dbReference>
<accession>C6MAP0</accession>
<organism evidence="1 2">
    <name type="scientific">Neisseria sicca ATCC 29256</name>
    <dbReference type="NCBI Taxonomy" id="547045"/>
    <lineage>
        <taxon>Bacteria</taxon>
        <taxon>Pseudomonadati</taxon>
        <taxon>Pseudomonadota</taxon>
        <taxon>Betaproteobacteria</taxon>
        <taxon>Neisseriales</taxon>
        <taxon>Neisseriaceae</taxon>
        <taxon>Neisseria</taxon>
    </lineage>
</organism>
<protein>
    <submittedName>
        <fullName evidence="1">Uncharacterized protein</fullName>
    </submittedName>
</protein>
<comment type="caution">
    <text evidence="1">The sequence shown here is derived from an EMBL/GenBank/DDBJ whole genome shotgun (WGS) entry which is preliminary data.</text>
</comment>
<name>C6MAP0_NEISI</name>
<sequence length="52" mass="5934">MGRISGYLKRNSRKPVLGFRLSEEGLFCKGLLMYYPYTAGVAALSHFYFNPL</sequence>
<gene>
    <name evidence="1" type="ORF">NEISICOT_03612</name>
</gene>
<evidence type="ECO:0000313" key="1">
    <source>
        <dbReference type="EMBL" id="EET42625.1"/>
    </source>
</evidence>
<evidence type="ECO:0000313" key="2">
    <source>
        <dbReference type="Proteomes" id="UP000005365"/>
    </source>
</evidence>